<name>A0A7E4URK1_PANRE</name>
<keyword evidence="1" id="KW-0472">Membrane</keyword>
<accession>A0A7E4URK1</accession>
<proteinExistence type="predicted"/>
<protein>
    <submittedName>
        <fullName evidence="3">Uncharacterized protein</fullName>
    </submittedName>
</protein>
<reference evidence="2" key="1">
    <citation type="journal article" date="2013" name="Genetics">
        <title>The draft genome and transcriptome of Panagrellus redivivus are shaped by the harsh demands of a free-living lifestyle.</title>
        <authorList>
            <person name="Srinivasan J."/>
            <person name="Dillman A.R."/>
            <person name="Macchietto M.G."/>
            <person name="Heikkinen L."/>
            <person name="Lakso M."/>
            <person name="Fracchia K.M."/>
            <person name="Antoshechkin I."/>
            <person name="Mortazavi A."/>
            <person name="Wong G."/>
            <person name="Sternberg P.W."/>
        </authorList>
    </citation>
    <scope>NUCLEOTIDE SEQUENCE [LARGE SCALE GENOMIC DNA]</scope>
    <source>
        <strain evidence="2">MT8872</strain>
    </source>
</reference>
<sequence>MSGLKLLIFVYIFYASILLINVCAAPFGRVEQNRFNTRHAVGFDSSPIADNNEFEQNTVNKRVHGLSRLRMMGIVGRPHPDDSQKVDKRVHNLSLLRMGKLFKPNSSQVKRHTSPSLWRILADADNYALE</sequence>
<keyword evidence="1" id="KW-1133">Transmembrane helix</keyword>
<dbReference type="AlphaFoldDB" id="A0A7E4URK1"/>
<evidence type="ECO:0000256" key="1">
    <source>
        <dbReference type="SAM" id="Phobius"/>
    </source>
</evidence>
<organism evidence="2 3">
    <name type="scientific">Panagrellus redivivus</name>
    <name type="common">Microworm</name>
    <dbReference type="NCBI Taxonomy" id="6233"/>
    <lineage>
        <taxon>Eukaryota</taxon>
        <taxon>Metazoa</taxon>
        <taxon>Ecdysozoa</taxon>
        <taxon>Nematoda</taxon>
        <taxon>Chromadorea</taxon>
        <taxon>Rhabditida</taxon>
        <taxon>Tylenchina</taxon>
        <taxon>Panagrolaimomorpha</taxon>
        <taxon>Panagrolaimoidea</taxon>
        <taxon>Panagrolaimidae</taxon>
        <taxon>Panagrellus</taxon>
    </lineage>
</organism>
<evidence type="ECO:0000313" key="2">
    <source>
        <dbReference type="Proteomes" id="UP000492821"/>
    </source>
</evidence>
<reference evidence="3" key="2">
    <citation type="submission" date="2020-10" db="UniProtKB">
        <authorList>
            <consortium name="WormBaseParasite"/>
        </authorList>
    </citation>
    <scope>IDENTIFICATION</scope>
</reference>
<keyword evidence="2" id="KW-1185">Reference proteome</keyword>
<dbReference type="WBParaSite" id="Pan_g11982.t1">
    <property type="protein sequence ID" value="Pan_g11982.t1"/>
    <property type="gene ID" value="Pan_g11982"/>
</dbReference>
<dbReference type="Proteomes" id="UP000492821">
    <property type="component" value="Unassembled WGS sequence"/>
</dbReference>
<evidence type="ECO:0000313" key="3">
    <source>
        <dbReference type="WBParaSite" id="Pan_g11982.t1"/>
    </source>
</evidence>
<feature type="transmembrane region" description="Helical" evidence="1">
    <location>
        <begin position="6"/>
        <end position="28"/>
    </location>
</feature>
<keyword evidence="1" id="KW-0812">Transmembrane</keyword>